<keyword evidence="4" id="KW-0853">WD repeat</keyword>
<keyword evidence="10" id="KW-1185">Reference proteome</keyword>
<comment type="caution">
    <text evidence="9">The sequence shown here is derived from an EMBL/GenBank/DDBJ whole genome shotgun (WGS) entry which is preliminary data.</text>
</comment>
<comment type="subcellular location">
    <subcellularLocation>
        <location evidence="1">Nucleus</location>
        <location evidence="1">Nucleolus</location>
    </subcellularLocation>
</comment>
<evidence type="ECO:0000256" key="7">
    <source>
        <dbReference type="SAM" id="MobiDB-lite"/>
    </source>
</evidence>
<feature type="region of interest" description="Disordered" evidence="7">
    <location>
        <begin position="1"/>
        <end position="97"/>
    </location>
</feature>
<keyword evidence="2" id="KW-0690">Ribosome biogenesis</keyword>
<evidence type="ECO:0000256" key="5">
    <source>
        <dbReference type="ARBA" id="ARBA00022737"/>
    </source>
</evidence>
<dbReference type="AlphaFoldDB" id="A0A9Q3JG66"/>
<feature type="compositionally biased region" description="Polar residues" evidence="7">
    <location>
        <begin position="18"/>
        <end position="29"/>
    </location>
</feature>
<dbReference type="GO" id="GO:0000463">
    <property type="term" value="P:maturation of LSU-rRNA from tricistronic rRNA transcript (SSU-rRNA, 5.8S rRNA, LSU-rRNA)"/>
    <property type="evidence" value="ECO:0007669"/>
    <property type="project" value="TreeGrafter"/>
</dbReference>
<dbReference type="GO" id="GO:0043021">
    <property type="term" value="F:ribonucleoprotein complex binding"/>
    <property type="evidence" value="ECO:0007669"/>
    <property type="project" value="TreeGrafter"/>
</dbReference>
<dbReference type="OrthoDB" id="5571054at2759"/>
<keyword evidence="6" id="KW-0539">Nucleus</keyword>
<dbReference type="EMBL" id="AVOT02070676">
    <property type="protein sequence ID" value="MBW0561197.1"/>
    <property type="molecule type" value="Genomic_DNA"/>
</dbReference>
<protein>
    <recommendedName>
        <fullName evidence="8">BOP1 N-terminal domain-containing protein</fullName>
    </recommendedName>
</protein>
<evidence type="ECO:0000256" key="6">
    <source>
        <dbReference type="ARBA" id="ARBA00023242"/>
    </source>
</evidence>
<proteinExistence type="predicted"/>
<evidence type="ECO:0000256" key="3">
    <source>
        <dbReference type="ARBA" id="ARBA00022552"/>
    </source>
</evidence>
<evidence type="ECO:0000256" key="2">
    <source>
        <dbReference type="ARBA" id="ARBA00022517"/>
    </source>
</evidence>
<dbReference type="GO" id="GO:0070545">
    <property type="term" value="C:PeBoW complex"/>
    <property type="evidence" value="ECO:0007669"/>
    <property type="project" value="TreeGrafter"/>
</dbReference>
<name>A0A9Q3JG66_9BASI</name>
<reference evidence="9" key="1">
    <citation type="submission" date="2021-03" db="EMBL/GenBank/DDBJ databases">
        <title>Draft genome sequence of rust myrtle Austropuccinia psidii MF-1, a brazilian biotype.</title>
        <authorList>
            <person name="Quecine M.C."/>
            <person name="Pachon D.M.R."/>
            <person name="Bonatelli M.L."/>
            <person name="Correr F.H."/>
            <person name="Franceschini L.M."/>
            <person name="Leite T.F."/>
            <person name="Margarido G.R.A."/>
            <person name="Almeida C.A."/>
            <person name="Ferrarezi J.A."/>
            <person name="Labate C.A."/>
        </authorList>
    </citation>
    <scope>NUCLEOTIDE SEQUENCE</scope>
    <source>
        <strain evidence="9">MF-1</strain>
    </source>
</reference>
<dbReference type="PANTHER" id="PTHR17605:SF0">
    <property type="entry name" value="RIBOSOME BIOGENESIS PROTEIN BOP1"/>
    <property type="match status" value="1"/>
</dbReference>
<sequence length="495" mass="56071">VESKQKANEINDGLLRGNNLNQTKETSNGLGDDQLFQYFDNEDPIPEISFSDQEENGSLVGSDNQVQEEEDDESKYPSDDVNDVELGSLLDDSTDDDNLPQELDALIACSSSKPIEVDSKITSDPVFILKKDTSFMSQARSKSSAFVQGVKINVWDDIKPGYGSESSTEEFAFKVFWNIPAHFYDDMPHICYDINGQKILRPAKGDELDKFLAGIEDPSSWKSVQDKPLQKDVKLTDKELEIIHKLSKAKNPDAKFNPYEPTVEFFTGKDKQRTMPLLGKPESKQSFIPSKWEHKKVMKIVRAIFQGFIVPNKPKVEKPQFYGFWSEEDWPRAMGPMYMPAPKLKLPGHIKSYNLPAEYLFDEDKSKAWEQADPSNQNIDFIPAKYPSLGPVPAYSDFVQQRFDRCLDLYLAPQMLRQRPKLDISDPSKLLPKLPSPKDLQPFPSVCELNTSTKMVLRSERCQLIPAKCGLPQDLMTAKFEYGSARLVVARSNGT</sequence>
<keyword evidence="3" id="KW-0698">rRNA processing</keyword>
<evidence type="ECO:0000313" key="9">
    <source>
        <dbReference type="EMBL" id="MBW0561197.1"/>
    </source>
</evidence>
<dbReference type="SMART" id="SM01035">
    <property type="entry name" value="BOP1NT"/>
    <property type="match status" value="1"/>
</dbReference>
<dbReference type="Proteomes" id="UP000765509">
    <property type="component" value="Unassembled WGS sequence"/>
</dbReference>
<organism evidence="9 10">
    <name type="scientific">Austropuccinia psidii MF-1</name>
    <dbReference type="NCBI Taxonomy" id="1389203"/>
    <lineage>
        <taxon>Eukaryota</taxon>
        <taxon>Fungi</taxon>
        <taxon>Dikarya</taxon>
        <taxon>Basidiomycota</taxon>
        <taxon>Pucciniomycotina</taxon>
        <taxon>Pucciniomycetes</taxon>
        <taxon>Pucciniales</taxon>
        <taxon>Sphaerophragmiaceae</taxon>
        <taxon>Austropuccinia</taxon>
    </lineage>
</organism>
<evidence type="ECO:0000313" key="10">
    <source>
        <dbReference type="Proteomes" id="UP000765509"/>
    </source>
</evidence>
<feature type="non-terminal residue" evidence="9">
    <location>
        <position position="1"/>
    </location>
</feature>
<keyword evidence="5" id="KW-0677">Repeat</keyword>
<dbReference type="InterPro" id="IPR028598">
    <property type="entry name" value="BOP1/Erb1"/>
</dbReference>
<evidence type="ECO:0000256" key="1">
    <source>
        <dbReference type="ARBA" id="ARBA00004604"/>
    </source>
</evidence>
<gene>
    <name evidence="9" type="ORF">O181_100912</name>
</gene>
<dbReference type="Pfam" id="PF08145">
    <property type="entry name" value="BOP1NT"/>
    <property type="match status" value="1"/>
</dbReference>
<dbReference type="PANTHER" id="PTHR17605">
    <property type="entry name" value="RIBOSOME BIOGENESIS PROTEIN BOP1 BLOCK OF PROLIFERATION 1 PROTEIN"/>
    <property type="match status" value="1"/>
</dbReference>
<dbReference type="GO" id="GO:0030687">
    <property type="term" value="C:preribosome, large subunit precursor"/>
    <property type="evidence" value="ECO:0007669"/>
    <property type="project" value="TreeGrafter"/>
</dbReference>
<evidence type="ECO:0000256" key="4">
    <source>
        <dbReference type="ARBA" id="ARBA00022574"/>
    </source>
</evidence>
<accession>A0A9Q3JG66</accession>
<evidence type="ECO:0000259" key="8">
    <source>
        <dbReference type="SMART" id="SM01035"/>
    </source>
</evidence>
<dbReference type="InterPro" id="IPR012953">
    <property type="entry name" value="BOP1_N_dom"/>
</dbReference>
<feature type="domain" description="BOP1 N-terminal" evidence="8">
    <location>
        <begin position="184"/>
        <end position="444"/>
    </location>
</feature>